<evidence type="ECO:0000313" key="2">
    <source>
        <dbReference type="Proteomes" id="UP000231322"/>
    </source>
</evidence>
<dbReference type="InterPro" id="IPR007253">
    <property type="entry name" value="Cell_wall-bd_2"/>
</dbReference>
<comment type="caution">
    <text evidence="1">The sequence shown here is derived from an EMBL/GenBank/DDBJ whole genome shotgun (WGS) entry which is preliminary data.</text>
</comment>
<dbReference type="PANTHER" id="PTHR30032:SF8">
    <property type="entry name" value="GERMINATION-SPECIFIC N-ACETYLMURAMOYL-L-ALANINE AMIDASE"/>
    <property type="match status" value="1"/>
</dbReference>
<dbReference type="PANTHER" id="PTHR30032">
    <property type="entry name" value="N-ACETYLMURAMOYL-L-ALANINE AMIDASE-RELATED"/>
    <property type="match status" value="1"/>
</dbReference>
<dbReference type="Proteomes" id="UP000231322">
    <property type="component" value="Unassembled WGS sequence"/>
</dbReference>
<reference evidence="1 2" key="1">
    <citation type="submission" date="2017-10" db="EMBL/GenBank/DDBJ databases">
        <title>Reclassification of Eubacterium combesii and discrepancies in the nomenclature of botulinum neurotoxin producing clostridia. Request for an Opinion.</title>
        <authorList>
            <person name="Dobritsa A.P."/>
            <person name="Kutumbaka K.K."/>
            <person name="Samadpour M."/>
        </authorList>
    </citation>
    <scope>NUCLEOTIDE SEQUENCE [LARGE SCALE GENOMIC DNA]</scope>
    <source>
        <strain evidence="1 2">DSM 20696</strain>
    </source>
</reference>
<name>A0A2G7H6J0_9CLOT</name>
<sequence length="486" mass="53953">MKKIMALVISSAIVLGGKGVAGAKGDYNVNRISGENRYETSINIAKHYNSEKFENVIIANGNDFPDALAGSALSKKLNAPILLIDENVNSSRETINLIKSKLAKNGSIYILGGEGAVDRVYEDWFKDLGYKNIKRLGGINRFATNKSIVKSLNVEKGTPIVIVNGFGFPDALSVSSSAASKGYPIFMSNADKLPNEIKDIIKDISPTKAFIIGGEGVMRNSIVDELKNIVPSLNKDDIERVEGKNRYETSLNVCSKFNLLSDNAIVANGENFPDALSGSALASKMDAPIILTDGVNILKQKEYLDNNNYKNLILLGGTGVINTESQRILENKPVISDKDAKNLLFSGDEEFKKMLKIEVHGESYIILDGRSYAPVKEDLSKYDSIYNYLNKNFKLSTYYTENFIKNMISFEFKNIDGQCYMGYGNPEPRLIVKNAKIIEKKYDGNKVYVSLKGYYHGPKDINTSKATLIYDGTKWVIDEFDNWFEV</sequence>
<dbReference type="AlphaFoldDB" id="A0A2G7H6J0"/>
<dbReference type="Pfam" id="PF16800">
    <property type="entry name" value="Endopep_inhib"/>
    <property type="match status" value="1"/>
</dbReference>
<dbReference type="InterPro" id="IPR031841">
    <property type="entry name" value="Endopep_inhib"/>
</dbReference>
<dbReference type="Pfam" id="PF04122">
    <property type="entry name" value="CW_binding_2"/>
    <property type="match status" value="3"/>
</dbReference>
<dbReference type="RefSeq" id="WP_099840213.1">
    <property type="nucleotide sequence ID" value="NZ_PEIK01000018.1"/>
</dbReference>
<protein>
    <submittedName>
        <fullName evidence="1">Cell wall-binding repeat 2 family protein</fullName>
    </submittedName>
</protein>
<keyword evidence="2" id="KW-1185">Reference proteome</keyword>
<gene>
    <name evidence="1" type="ORF">CS538_17125</name>
</gene>
<evidence type="ECO:0000313" key="1">
    <source>
        <dbReference type="EMBL" id="PIH00707.1"/>
    </source>
</evidence>
<proteinExistence type="predicted"/>
<dbReference type="EMBL" id="PEIK01000018">
    <property type="protein sequence ID" value="PIH00707.1"/>
    <property type="molecule type" value="Genomic_DNA"/>
</dbReference>
<organism evidence="1 2">
    <name type="scientific">Clostridium combesii</name>
    <dbReference type="NCBI Taxonomy" id="39481"/>
    <lineage>
        <taxon>Bacteria</taxon>
        <taxon>Bacillati</taxon>
        <taxon>Bacillota</taxon>
        <taxon>Clostridia</taxon>
        <taxon>Eubacteriales</taxon>
        <taxon>Clostridiaceae</taxon>
        <taxon>Clostridium</taxon>
    </lineage>
</organism>
<dbReference type="Gene3D" id="3.40.50.12090">
    <property type="match status" value="4"/>
</dbReference>
<accession>A0A2G7H6J0</accession>
<dbReference type="InterPro" id="IPR051922">
    <property type="entry name" value="Bact_Sporulation_Assoc"/>
</dbReference>